<dbReference type="InterPro" id="IPR029058">
    <property type="entry name" value="AB_hydrolase_fold"/>
</dbReference>
<dbReference type="SUPFAM" id="SSF53474">
    <property type="entry name" value="alpha/beta-Hydrolases"/>
    <property type="match status" value="1"/>
</dbReference>
<comment type="pathway">
    <text evidence="3">Quinol/quinone metabolism; menaquinone biosynthesis.</text>
</comment>
<dbReference type="NCBIfam" id="TIGR03695">
    <property type="entry name" value="menH_SHCHC"/>
    <property type="match status" value="1"/>
</dbReference>
<dbReference type="PRINTS" id="PR00412">
    <property type="entry name" value="EPOXHYDRLASE"/>
</dbReference>
<comment type="subunit">
    <text evidence="3">Monomer.</text>
</comment>
<dbReference type="Gene3D" id="3.40.50.1820">
    <property type="entry name" value="alpha/beta hydrolase"/>
    <property type="match status" value="1"/>
</dbReference>
<dbReference type="GO" id="GO:0070205">
    <property type="term" value="F:2-succinyl-6-hydroxy-2,4-cyclohexadiene-1-carboxylate synthase activity"/>
    <property type="evidence" value="ECO:0007669"/>
    <property type="project" value="UniProtKB-UniRule"/>
</dbReference>
<dbReference type="PANTHER" id="PTHR42916:SF1">
    <property type="entry name" value="PROTEIN PHYLLO, CHLOROPLASTIC"/>
    <property type="match status" value="1"/>
</dbReference>
<dbReference type="PANTHER" id="PTHR42916">
    <property type="entry name" value="2-SUCCINYL-5-ENOLPYRUVYL-6-HYDROXY-3-CYCLOHEXENE-1-CARBOXYLATE SYNTHASE"/>
    <property type="match status" value="1"/>
</dbReference>
<dbReference type="Proteomes" id="UP001339962">
    <property type="component" value="Unassembled WGS sequence"/>
</dbReference>
<proteinExistence type="inferred from homology"/>
<dbReference type="GO" id="GO:0009234">
    <property type="term" value="P:menaquinone biosynthetic process"/>
    <property type="evidence" value="ECO:0007669"/>
    <property type="project" value="UniProtKB-UniRule"/>
</dbReference>
<dbReference type="HAMAP" id="MF_01660">
    <property type="entry name" value="MenH"/>
    <property type="match status" value="1"/>
</dbReference>
<dbReference type="InterPro" id="IPR000073">
    <property type="entry name" value="AB_hydrolase_1"/>
</dbReference>
<comment type="catalytic activity">
    <reaction evidence="3">
        <text>5-enolpyruvoyl-6-hydroxy-2-succinyl-cyclohex-3-ene-1-carboxylate = (1R,6R)-6-hydroxy-2-succinyl-cyclohexa-2,4-diene-1-carboxylate + pyruvate</text>
        <dbReference type="Rhea" id="RHEA:25597"/>
        <dbReference type="ChEBI" id="CHEBI:15361"/>
        <dbReference type="ChEBI" id="CHEBI:58689"/>
        <dbReference type="ChEBI" id="CHEBI:58818"/>
        <dbReference type="EC" id="4.2.99.20"/>
    </reaction>
</comment>
<dbReference type="InterPro" id="IPR000639">
    <property type="entry name" value="Epox_hydrolase-like"/>
</dbReference>
<comment type="caution">
    <text evidence="5">The sequence shown here is derived from an EMBL/GenBank/DDBJ whole genome shotgun (WGS) entry which is preliminary data.</text>
</comment>
<dbReference type="EC" id="4.2.99.20" evidence="3"/>
<accession>A0ABD5ISI9</accession>
<gene>
    <name evidence="3 5" type="primary">menH</name>
    <name evidence="5" type="ORF">P9850_05130</name>
</gene>
<dbReference type="Pfam" id="PF00561">
    <property type="entry name" value="Abhydrolase_1"/>
    <property type="match status" value="1"/>
</dbReference>
<organism evidence="5 6">
    <name type="scientific">Anoxybacteroides rupiense</name>
    <dbReference type="NCBI Taxonomy" id="311460"/>
    <lineage>
        <taxon>Bacteria</taxon>
        <taxon>Bacillati</taxon>
        <taxon>Bacillota</taxon>
        <taxon>Bacilli</taxon>
        <taxon>Bacillales</taxon>
        <taxon>Anoxybacillaceae</taxon>
        <taxon>Anoxybacteroides</taxon>
    </lineage>
</organism>
<reference evidence="5 6" key="1">
    <citation type="submission" date="2023-03" db="EMBL/GenBank/DDBJ databases">
        <title>Bacillus Genome Sequencing.</title>
        <authorList>
            <person name="Dunlap C."/>
        </authorList>
    </citation>
    <scope>NUCLEOTIDE SEQUENCE [LARGE SCALE GENOMIC DNA]</scope>
    <source>
        <strain evidence="5 6">NRS-38</strain>
    </source>
</reference>
<dbReference type="RefSeq" id="WP_328217420.1">
    <property type="nucleotide sequence ID" value="NZ_JARTLI010000004.1"/>
</dbReference>
<comment type="function">
    <text evidence="3">Catalyzes a proton abstraction reaction that results in 2,5-elimination of pyruvate from 2-succinyl-5-enolpyruvyl-6-hydroxy-3-cyclohexene-1-carboxylate (SEPHCHC) and the formation of 2-succinyl-6-hydroxy-2,4-cyclohexadiene-1-carboxylate (SHCHC).</text>
</comment>
<evidence type="ECO:0000256" key="2">
    <source>
        <dbReference type="ARBA" id="ARBA00023239"/>
    </source>
</evidence>
<protein>
    <recommendedName>
        <fullName evidence="3">Putative 2-succinyl-6-hydroxy-2,4-cyclohexadiene-1-carboxylate synthase</fullName>
        <shortName evidence="3">SHCHC synthase</shortName>
        <ecNumber evidence="3">4.2.99.20</ecNumber>
    </recommendedName>
</protein>
<evidence type="ECO:0000256" key="1">
    <source>
        <dbReference type="ARBA" id="ARBA00022428"/>
    </source>
</evidence>
<dbReference type="PRINTS" id="PR00111">
    <property type="entry name" value="ABHYDROLASE"/>
</dbReference>
<dbReference type="AlphaFoldDB" id="A0ABD5ISI9"/>
<keyword evidence="1 3" id="KW-0474">Menaquinone biosynthesis</keyword>
<name>A0ABD5ISI9_9BACL</name>
<dbReference type="InterPro" id="IPR022485">
    <property type="entry name" value="SHCHC_synthase_MenH"/>
</dbReference>
<evidence type="ECO:0000256" key="3">
    <source>
        <dbReference type="HAMAP-Rule" id="MF_01660"/>
    </source>
</evidence>
<dbReference type="EMBL" id="JARTLI010000004">
    <property type="protein sequence ID" value="MED5051260.1"/>
    <property type="molecule type" value="Genomic_DNA"/>
</dbReference>
<evidence type="ECO:0000313" key="6">
    <source>
        <dbReference type="Proteomes" id="UP001339962"/>
    </source>
</evidence>
<evidence type="ECO:0000313" key="5">
    <source>
        <dbReference type="EMBL" id="MED5051260.1"/>
    </source>
</evidence>
<evidence type="ECO:0000259" key="4">
    <source>
        <dbReference type="Pfam" id="PF00561"/>
    </source>
</evidence>
<comment type="pathway">
    <text evidence="3">Quinol/quinone metabolism; 1,4-dihydroxy-2-naphthoate biosynthesis; 1,4-dihydroxy-2-naphthoate from chorismate: step 3/7.</text>
</comment>
<comment type="similarity">
    <text evidence="3">Belongs to the AB hydrolase superfamily. MenH family.</text>
</comment>
<sequence length="274" mass="31393">MKKRIRGVSYHVEVYGEGPPLLLLHGFTGSTETWYPLIPYWKNWQLVMVDIIGHGLTECPDELDRYHIESVAADLHELLQQLEIHRAHVLGYSMGGRLALTFAIRYPHRVETLLLESSSPGLKTEEERQLRIQNDEALAMEIEQYGVQAFIDKWEQQPLFATQRQLPETARRRIRTERLRHQAKGLANSLRGMGTGKQPSWWEHLSQIKTPTLLLCGELDQKFCQIASKMVELLPNSYMSKISDAGHAIHVEQPEIFAKIINEFIEKGGCVNGD</sequence>
<feature type="domain" description="AB hydrolase-1" evidence="4">
    <location>
        <begin position="19"/>
        <end position="253"/>
    </location>
</feature>
<keyword evidence="2 3" id="KW-0456">Lyase</keyword>